<reference evidence="4" key="1">
    <citation type="submission" date="2022-11" db="EMBL/GenBank/DDBJ databases">
        <authorList>
            <person name="Petersen C."/>
        </authorList>
    </citation>
    <scope>NUCLEOTIDE SEQUENCE</scope>
    <source>
        <strain evidence="4">IBT 19713</strain>
    </source>
</reference>
<dbReference type="Pfam" id="PF00959">
    <property type="entry name" value="Phage_lysozyme"/>
    <property type="match status" value="1"/>
</dbReference>
<feature type="region of interest" description="Disordered" evidence="3">
    <location>
        <begin position="152"/>
        <end position="185"/>
    </location>
</feature>
<dbReference type="GeneID" id="83198164"/>
<dbReference type="RefSeq" id="XP_058334002.1">
    <property type="nucleotide sequence ID" value="XM_058470861.1"/>
</dbReference>
<dbReference type="OrthoDB" id="10500690at2759"/>
<reference evidence="4" key="2">
    <citation type="journal article" date="2023" name="IMA Fungus">
        <title>Comparative genomic study of the Penicillium genus elucidates a diverse pangenome and 15 lateral gene transfer events.</title>
        <authorList>
            <person name="Petersen C."/>
            <person name="Sorensen T."/>
            <person name="Nielsen M.R."/>
            <person name="Sondergaard T.E."/>
            <person name="Sorensen J.L."/>
            <person name="Fitzpatrick D.A."/>
            <person name="Frisvad J.C."/>
            <person name="Nielsen K.L."/>
        </authorList>
    </citation>
    <scope>NUCLEOTIDE SEQUENCE</scope>
    <source>
        <strain evidence="4">IBT 19713</strain>
    </source>
</reference>
<keyword evidence="5" id="KW-1185">Reference proteome</keyword>
<accession>A0A9W9PIK2</accession>
<dbReference type="Gene3D" id="1.10.530.40">
    <property type="match status" value="1"/>
</dbReference>
<gene>
    <name evidence="4" type="ORF">N7468_001564</name>
</gene>
<evidence type="ECO:0000313" key="4">
    <source>
        <dbReference type="EMBL" id="KAJ5246581.1"/>
    </source>
</evidence>
<dbReference type="SUPFAM" id="SSF53955">
    <property type="entry name" value="Lysozyme-like"/>
    <property type="match status" value="1"/>
</dbReference>
<evidence type="ECO:0000313" key="5">
    <source>
        <dbReference type="Proteomes" id="UP001150941"/>
    </source>
</evidence>
<sequence length="220" mass="24475">MSTEIRRMSPSARAKLKERESLQTTPYRDAGGSMAIGYGINQKWHPEEYDAIVANPTIEQCNKSFDRVLAKFERDVQKRAPNYHECNQNMADAILMRAYNAGADGALKDLKGPMQARDWNEVARRMGSTCTKHKDGGSLAKIRKEDQELFSSSMNLGPEGHEPHHDTTDVNEADQSDGDKFEPHGMPFARIDLGRGCHFGAGLDDSGNARVQIGFNCITM</sequence>
<dbReference type="InterPro" id="IPR002196">
    <property type="entry name" value="Glyco_hydro_24"/>
</dbReference>
<dbReference type="Proteomes" id="UP001150941">
    <property type="component" value="Unassembled WGS sequence"/>
</dbReference>
<evidence type="ECO:0000256" key="2">
    <source>
        <dbReference type="ARBA" id="ARBA00022638"/>
    </source>
</evidence>
<dbReference type="AlphaFoldDB" id="A0A9W9PIK2"/>
<evidence type="ECO:0000256" key="1">
    <source>
        <dbReference type="ARBA" id="ARBA00022529"/>
    </source>
</evidence>
<dbReference type="GO" id="GO:0042742">
    <property type="term" value="P:defense response to bacterium"/>
    <property type="evidence" value="ECO:0007669"/>
    <property type="project" value="UniProtKB-KW"/>
</dbReference>
<dbReference type="EMBL" id="JAPQKS010000002">
    <property type="protein sequence ID" value="KAJ5246581.1"/>
    <property type="molecule type" value="Genomic_DNA"/>
</dbReference>
<organism evidence="4 5">
    <name type="scientific">Penicillium chermesinum</name>
    <dbReference type="NCBI Taxonomy" id="63820"/>
    <lineage>
        <taxon>Eukaryota</taxon>
        <taxon>Fungi</taxon>
        <taxon>Dikarya</taxon>
        <taxon>Ascomycota</taxon>
        <taxon>Pezizomycotina</taxon>
        <taxon>Eurotiomycetes</taxon>
        <taxon>Eurotiomycetidae</taxon>
        <taxon>Eurotiales</taxon>
        <taxon>Aspergillaceae</taxon>
        <taxon>Penicillium</taxon>
    </lineage>
</organism>
<feature type="region of interest" description="Disordered" evidence="3">
    <location>
        <begin position="1"/>
        <end position="28"/>
    </location>
</feature>
<name>A0A9W9PIK2_9EURO</name>
<dbReference type="InterPro" id="IPR023347">
    <property type="entry name" value="Lysozyme_dom_sf"/>
</dbReference>
<dbReference type="GO" id="GO:0003796">
    <property type="term" value="F:lysozyme activity"/>
    <property type="evidence" value="ECO:0007669"/>
    <property type="project" value="InterPro"/>
</dbReference>
<keyword evidence="1" id="KW-0929">Antimicrobial</keyword>
<dbReference type="InterPro" id="IPR023346">
    <property type="entry name" value="Lysozyme-like_dom_sf"/>
</dbReference>
<evidence type="ECO:0000256" key="3">
    <source>
        <dbReference type="SAM" id="MobiDB-lite"/>
    </source>
</evidence>
<comment type="caution">
    <text evidence="4">The sequence shown here is derived from an EMBL/GenBank/DDBJ whole genome shotgun (WGS) entry which is preliminary data.</text>
</comment>
<dbReference type="GO" id="GO:0031640">
    <property type="term" value="P:killing of cells of another organism"/>
    <property type="evidence" value="ECO:0007669"/>
    <property type="project" value="UniProtKB-KW"/>
</dbReference>
<dbReference type="GO" id="GO:0009253">
    <property type="term" value="P:peptidoglycan catabolic process"/>
    <property type="evidence" value="ECO:0007669"/>
    <property type="project" value="InterPro"/>
</dbReference>
<keyword evidence="2" id="KW-0081">Bacteriolytic enzyme</keyword>
<protein>
    <recommendedName>
        <fullName evidence="6">Lysozyme</fullName>
    </recommendedName>
</protein>
<feature type="compositionally biased region" description="Basic and acidic residues" evidence="3">
    <location>
        <begin position="159"/>
        <end position="168"/>
    </location>
</feature>
<proteinExistence type="predicted"/>
<dbReference type="GO" id="GO:0016998">
    <property type="term" value="P:cell wall macromolecule catabolic process"/>
    <property type="evidence" value="ECO:0007669"/>
    <property type="project" value="InterPro"/>
</dbReference>
<evidence type="ECO:0008006" key="6">
    <source>
        <dbReference type="Google" id="ProtNLM"/>
    </source>
</evidence>